<feature type="domain" description="Deoxyribonuclease NucA/NucB" evidence="2">
    <location>
        <begin position="161"/>
        <end position="212"/>
    </location>
</feature>
<keyword evidence="4" id="KW-1185">Reference proteome</keyword>
<feature type="compositionally biased region" description="Basic and acidic residues" evidence="1">
    <location>
        <begin position="33"/>
        <end position="45"/>
    </location>
</feature>
<evidence type="ECO:0000256" key="1">
    <source>
        <dbReference type="SAM" id="MobiDB-lite"/>
    </source>
</evidence>
<accession>A0ABR9G9D6</accession>
<feature type="compositionally biased region" description="Polar residues" evidence="1">
    <location>
        <begin position="46"/>
        <end position="63"/>
    </location>
</feature>
<feature type="compositionally biased region" description="Polar residues" evidence="1">
    <location>
        <begin position="7"/>
        <end position="18"/>
    </location>
</feature>
<dbReference type="RefSeq" id="WP_192555531.1">
    <property type="nucleotide sequence ID" value="NZ_JACZZA010000005.1"/>
</dbReference>
<gene>
    <name evidence="3" type="ORF">IGX34_09730</name>
</gene>
<evidence type="ECO:0000313" key="4">
    <source>
        <dbReference type="Proteomes" id="UP000651010"/>
    </source>
</evidence>
<dbReference type="Pfam" id="PF14040">
    <property type="entry name" value="DNase_NucA_NucB"/>
    <property type="match status" value="1"/>
</dbReference>
<evidence type="ECO:0000259" key="2">
    <source>
        <dbReference type="Pfam" id="PF14040"/>
    </source>
</evidence>
<proteinExistence type="predicted"/>
<organism evidence="3 4">
    <name type="scientific">Dyella acidiphila</name>
    <dbReference type="NCBI Taxonomy" id="2775866"/>
    <lineage>
        <taxon>Bacteria</taxon>
        <taxon>Pseudomonadati</taxon>
        <taxon>Pseudomonadota</taxon>
        <taxon>Gammaproteobacteria</taxon>
        <taxon>Lysobacterales</taxon>
        <taxon>Rhodanobacteraceae</taxon>
        <taxon>Dyella</taxon>
    </lineage>
</organism>
<dbReference type="InterPro" id="IPR029476">
    <property type="entry name" value="DNase_NucA_NucB"/>
</dbReference>
<evidence type="ECO:0000313" key="3">
    <source>
        <dbReference type="EMBL" id="MBE1160668.1"/>
    </source>
</evidence>
<dbReference type="Proteomes" id="UP000651010">
    <property type="component" value="Unassembled WGS sequence"/>
</dbReference>
<dbReference type="EMBL" id="JACZZA010000005">
    <property type="protein sequence ID" value="MBE1160668.1"/>
    <property type="molecule type" value="Genomic_DNA"/>
</dbReference>
<name>A0ABR9G9D6_9GAMM</name>
<feature type="region of interest" description="Disordered" evidence="1">
    <location>
        <begin position="1"/>
        <end position="72"/>
    </location>
</feature>
<comment type="caution">
    <text evidence="3">The sequence shown here is derived from an EMBL/GenBank/DDBJ whole genome shotgun (WGS) entry which is preliminary data.</text>
</comment>
<protein>
    <recommendedName>
        <fullName evidence="2">Deoxyribonuclease NucA/NucB domain-containing protein</fullName>
    </recommendedName>
</protein>
<sequence>MRAHANDLQQGAEQNESAALSRAGKGGPSAFKLRGESPKAAEQRRVQQLANDSEQVTRGSAMQQLADRRPSVQTVQLREKHKISRASTPYIHEFTSQAIDKGAPTTLTYVINKNSEVYVQDDLGNIVHKSHAQEQKGDKTYRPVDLHSVNRNSALTKGVQLDGKSKSHAQGLSRDEFPYASTMQGGTDSYWAYVPATEQSTQGGQLAALYKRILKDAVDPDFDVELD</sequence>
<reference evidence="3 4" key="1">
    <citation type="submission" date="2020-09" db="EMBL/GenBank/DDBJ databases">
        <title>Dyella sp. 7MK23 isolated from forest soil.</title>
        <authorList>
            <person name="Fu J."/>
        </authorList>
    </citation>
    <scope>NUCLEOTIDE SEQUENCE [LARGE SCALE GENOMIC DNA]</scope>
    <source>
        <strain evidence="3 4">7MK23</strain>
    </source>
</reference>